<evidence type="ECO:0000313" key="1">
    <source>
        <dbReference type="EMBL" id="KKN05760.1"/>
    </source>
</evidence>
<sequence length="55" mass="6370">MTPNGKGSGKRRCLIPRWLEDLRWDLALGKITRAQYDEVIKGYKDENSKTDQCTN</sequence>
<accession>A0A0F9MEJ7</accession>
<dbReference type="AlphaFoldDB" id="A0A0F9MEJ7"/>
<protein>
    <submittedName>
        <fullName evidence="1">Uncharacterized protein</fullName>
    </submittedName>
</protein>
<reference evidence="1" key="1">
    <citation type="journal article" date="2015" name="Nature">
        <title>Complex archaea that bridge the gap between prokaryotes and eukaryotes.</title>
        <authorList>
            <person name="Spang A."/>
            <person name="Saw J.H."/>
            <person name="Jorgensen S.L."/>
            <person name="Zaremba-Niedzwiedzka K."/>
            <person name="Martijn J."/>
            <person name="Lind A.E."/>
            <person name="van Eijk R."/>
            <person name="Schleper C."/>
            <person name="Guy L."/>
            <person name="Ettema T.J."/>
        </authorList>
    </citation>
    <scope>NUCLEOTIDE SEQUENCE</scope>
</reference>
<dbReference type="EMBL" id="LAZR01004765">
    <property type="protein sequence ID" value="KKN05760.1"/>
    <property type="molecule type" value="Genomic_DNA"/>
</dbReference>
<gene>
    <name evidence="1" type="ORF">LCGC14_1084130</name>
</gene>
<name>A0A0F9MEJ7_9ZZZZ</name>
<organism evidence="1">
    <name type="scientific">marine sediment metagenome</name>
    <dbReference type="NCBI Taxonomy" id="412755"/>
    <lineage>
        <taxon>unclassified sequences</taxon>
        <taxon>metagenomes</taxon>
        <taxon>ecological metagenomes</taxon>
    </lineage>
</organism>
<comment type="caution">
    <text evidence="1">The sequence shown here is derived from an EMBL/GenBank/DDBJ whole genome shotgun (WGS) entry which is preliminary data.</text>
</comment>
<proteinExistence type="predicted"/>